<evidence type="ECO:0000259" key="2">
    <source>
        <dbReference type="Pfam" id="PF19263"/>
    </source>
</evidence>
<proteinExistence type="predicted"/>
<gene>
    <name evidence="3" type="ORF">Glove_482g84</name>
</gene>
<organism evidence="3 4">
    <name type="scientific">Diversispora epigaea</name>
    <dbReference type="NCBI Taxonomy" id="1348612"/>
    <lineage>
        <taxon>Eukaryota</taxon>
        <taxon>Fungi</taxon>
        <taxon>Fungi incertae sedis</taxon>
        <taxon>Mucoromycota</taxon>
        <taxon>Glomeromycotina</taxon>
        <taxon>Glomeromycetes</taxon>
        <taxon>Diversisporales</taxon>
        <taxon>Diversisporaceae</taxon>
        <taxon>Diversispora</taxon>
    </lineage>
</organism>
<dbReference type="Gene3D" id="3.40.50.300">
    <property type="entry name" value="P-loop containing nucleotide triphosphate hydrolases"/>
    <property type="match status" value="1"/>
</dbReference>
<dbReference type="InterPro" id="IPR027417">
    <property type="entry name" value="P-loop_NTPase"/>
</dbReference>
<keyword evidence="4" id="KW-1185">Reference proteome</keyword>
<name>A0A397GQ48_9GLOM</name>
<dbReference type="Proteomes" id="UP000266861">
    <property type="component" value="Unassembled WGS sequence"/>
</dbReference>
<feature type="compositionally biased region" description="Basic and acidic residues" evidence="1">
    <location>
        <begin position="312"/>
        <end position="326"/>
    </location>
</feature>
<dbReference type="Pfam" id="PF19263">
    <property type="entry name" value="DUF5906"/>
    <property type="match status" value="1"/>
</dbReference>
<accession>A0A397GQ48</accession>
<feature type="region of interest" description="Disordered" evidence="1">
    <location>
        <begin position="312"/>
        <end position="332"/>
    </location>
</feature>
<sequence length="531" mass="60290">MKPRSILVLKSTLQQCGKNIIVDFIGDKVLGPNLYYATSDLGKILGKFNSLIQGKKLVVMNETSMSSGEWHRFNGHLKSLITDGKVSIERKGLDPMDLKDYSAFMVTSNQDAPLKIDAGDARIVCFDVSARCRGNIPYFKRLAKILEHPDAPGVVMTYLLNHDISDWDPQDMPITKMKTDTIIKQLPNPTRFIIQHINSWPKNQIEKTISGNLYQDYLIWCGVEGENRISNNKFGGFLPPIGIEKKQVRINGKREWVYILDRSKIVAKIRESVGDIEEFSDPPQTETSTNASTEIPIFDIPEVKTPEPKKNIAETSSTDHIKKGKDSSPAPSITNMTQALFDYIDQAESSVASSSKSTNISLPPEIEHVEVIDNKPKSPEIIEESAKNEPKISPVLPVSNEFKSNNEAPPQQAYPLGYQTKEQREKRLRETAIKYGEDPDKFMTITEKDKDLALIFKDKMISDAEMIQFAKDTDDDPDTLMDKDMDRRARLICIEIKIRKHEDNGEFRATPYDDEEWKKSIMILQENGYLW</sequence>
<dbReference type="AlphaFoldDB" id="A0A397GQ48"/>
<reference evidence="3 4" key="1">
    <citation type="submission" date="2018-08" db="EMBL/GenBank/DDBJ databases">
        <title>Genome and evolution of the arbuscular mycorrhizal fungus Diversispora epigaea (formerly Glomus versiforme) and its bacterial endosymbionts.</title>
        <authorList>
            <person name="Sun X."/>
            <person name="Fei Z."/>
            <person name="Harrison M."/>
        </authorList>
    </citation>
    <scope>NUCLEOTIDE SEQUENCE [LARGE SCALE GENOMIC DNA]</scope>
    <source>
        <strain evidence="3 4">IT104</strain>
    </source>
</reference>
<comment type="caution">
    <text evidence="3">The sequence shown here is derived from an EMBL/GenBank/DDBJ whole genome shotgun (WGS) entry which is preliminary data.</text>
</comment>
<feature type="domain" description="NrS-1 polymerase-like helicase" evidence="2">
    <location>
        <begin position="9"/>
        <end position="120"/>
    </location>
</feature>
<evidence type="ECO:0000256" key="1">
    <source>
        <dbReference type="SAM" id="MobiDB-lite"/>
    </source>
</evidence>
<protein>
    <recommendedName>
        <fullName evidence="2">NrS-1 polymerase-like helicase domain-containing protein</fullName>
    </recommendedName>
</protein>
<dbReference type="OrthoDB" id="2397858at2759"/>
<evidence type="ECO:0000313" key="3">
    <source>
        <dbReference type="EMBL" id="RHZ51173.1"/>
    </source>
</evidence>
<dbReference type="InterPro" id="IPR045455">
    <property type="entry name" value="NrS-1_pol-like_helicase"/>
</dbReference>
<evidence type="ECO:0000313" key="4">
    <source>
        <dbReference type="Proteomes" id="UP000266861"/>
    </source>
</evidence>
<dbReference type="EMBL" id="PQFF01000421">
    <property type="protein sequence ID" value="RHZ51173.1"/>
    <property type="molecule type" value="Genomic_DNA"/>
</dbReference>